<reference evidence="1 2" key="1">
    <citation type="submission" date="2015-09" db="EMBL/GenBank/DDBJ databases">
        <authorList>
            <consortium name="Pathogen Informatics"/>
        </authorList>
    </citation>
    <scope>NUCLEOTIDE SEQUENCE [LARGE SCALE GENOMIC DNA]</scope>
    <source>
        <strain evidence="1 2">2789STDY5834928</strain>
    </source>
</reference>
<dbReference type="Proteomes" id="UP000095662">
    <property type="component" value="Unassembled WGS sequence"/>
</dbReference>
<accession>A0A174ZTA6</accession>
<protein>
    <submittedName>
        <fullName evidence="1">Uncharacterized protein</fullName>
    </submittedName>
</protein>
<dbReference type="EMBL" id="CZBY01000020">
    <property type="protein sequence ID" value="CUQ90505.1"/>
    <property type="molecule type" value="Genomic_DNA"/>
</dbReference>
<name>A0A174ZTA6_9FIRM</name>
<proteinExistence type="predicted"/>
<sequence length="139" mass="15958">MAYKITRTQKITETLELSDKNGNVIDSIDIDIDADAVCTAFRKKQTEVIDAERRLKEIRKNGVETDLECAYEAYGNAVIAIFELIFGEDGTKKLLEFFEDNYIEMGIQVVPFINAVIVPKINETLRNRKAQIRALHKYR</sequence>
<evidence type="ECO:0000313" key="2">
    <source>
        <dbReference type="Proteomes" id="UP000095662"/>
    </source>
</evidence>
<dbReference type="OrthoDB" id="2052277at2"/>
<dbReference type="AlphaFoldDB" id="A0A174ZTA6"/>
<evidence type="ECO:0000313" key="1">
    <source>
        <dbReference type="EMBL" id="CUQ90505.1"/>
    </source>
</evidence>
<gene>
    <name evidence="1" type="ORF">ERS852540_02142</name>
</gene>
<organism evidence="1 2">
    <name type="scientific">[Eubacterium] siraeum</name>
    <dbReference type="NCBI Taxonomy" id="39492"/>
    <lineage>
        <taxon>Bacteria</taxon>
        <taxon>Bacillati</taxon>
        <taxon>Bacillota</taxon>
        <taxon>Clostridia</taxon>
        <taxon>Eubacteriales</taxon>
        <taxon>Oscillospiraceae</taxon>
        <taxon>Oscillospiraceae incertae sedis</taxon>
    </lineage>
</organism>
<dbReference type="STRING" id="39492.ERS852540_02142"/>